<dbReference type="Gene3D" id="1.10.10.10">
    <property type="entry name" value="Winged helix-like DNA-binding domain superfamily/Winged helix DNA-binding domain"/>
    <property type="match status" value="1"/>
</dbReference>
<evidence type="ECO:0000256" key="2">
    <source>
        <dbReference type="ARBA" id="ARBA00023015"/>
    </source>
</evidence>
<comment type="similarity">
    <text evidence="1">Belongs to the sigma-70 factor family. ECF subfamily.</text>
</comment>
<dbReference type="PANTHER" id="PTHR43133">
    <property type="entry name" value="RNA POLYMERASE ECF-TYPE SIGMA FACTO"/>
    <property type="match status" value="1"/>
</dbReference>
<organism evidence="7 8">
    <name type="scientific">Paracandidimonas soli</name>
    <dbReference type="NCBI Taxonomy" id="1917182"/>
    <lineage>
        <taxon>Bacteria</taxon>
        <taxon>Pseudomonadati</taxon>
        <taxon>Pseudomonadota</taxon>
        <taxon>Betaproteobacteria</taxon>
        <taxon>Burkholderiales</taxon>
        <taxon>Alcaligenaceae</taxon>
        <taxon>Paracandidimonas</taxon>
    </lineage>
</organism>
<dbReference type="NCBIfam" id="TIGR02937">
    <property type="entry name" value="sigma70-ECF"/>
    <property type="match status" value="1"/>
</dbReference>
<dbReference type="SUPFAM" id="SSF88659">
    <property type="entry name" value="Sigma3 and sigma4 domains of RNA polymerase sigma factors"/>
    <property type="match status" value="1"/>
</dbReference>
<dbReference type="InterPro" id="IPR013324">
    <property type="entry name" value="RNA_pol_sigma_r3/r4-like"/>
</dbReference>
<evidence type="ECO:0000259" key="6">
    <source>
        <dbReference type="Pfam" id="PF08281"/>
    </source>
</evidence>
<keyword evidence="3" id="KW-0731">Sigma factor</keyword>
<evidence type="ECO:0000256" key="3">
    <source>
        <dbReference type="ARBA" id="ARBA00023082"/>
    </source>
</evidence>
<keyword evidence="8" id="KW-1185">Reference proteome</keyword>
<evidence type="ECO:0000256" key="1">
    <source>
        <dbReference type="ARBA" id="ARBA00010641"/>
    </source>
</evidence>
<dbReference type="RefSeq" id="WP_132474265.1">
    <property type="nucleotide sequence ID" value="NZ_JBHRVM010000001.1"/>
</dbReference>
<dbReference type="GO" id="GO:0016987">
    <property type="term" value="F:sigma factor activity"/>
    <property type="evidence" value="ECO:0007669"/>
    <property type="project" value="UniProtKB-KW"/>
</dbReference>
<gene>
    <name evidence="7" type="ORF">EV686_102318</name>
</gene>
<dbReference type="Pfam" id="PF04542">
    <property type="entry name" value="Sigma70_r2"/>
    <property type="match status" value="1"/>
</dbReference>
<keyword evidence="4" id="KW-0804">Transcription</keyword>
<keyword evidence="2" id="KW-0805">Transcription regulation</keyword>
<dbReference type="InterPro" id="IPR039425">
    <property type="entry name" value="RNA_pol_sigma-70-like"/>
</dbReference>
<evidence type="ECO:0000256" key="4">
    <source>
        <dbReference type="ARBA" id="ARBA00023163"/>
    </source>
</evidence>
<dbReference type="GO" id="GO:0003677">
    <property type="term" value="F:DNA binding"/>
    <property type="evidence" value="ECO:0007669"/>
    <property type="project" value="InterPro"/>
</dbReference>
<dbReference type="Proteomes" id="UP000294692">
    <property type="component" value="Unassembled WGS sequence"/>
</dbReference>
<dbReference type="Gene3D" id="1.10.1740.10">
    <property type="match status" value="1"/>
</dbReference>
<feature type="domain" description="RNA polymerase sigma-70 region 2" evidence="5">
    <location>
        <begin position="23"/>
        <end position="74"/>
    </location>
</feature>
<dbReference type="InterPro" id="IPR014284">
    <property type="entry name" value="RNA_pol_sigma-70_dom"/>
</dbReference>
<dbReference type="AlphaFoldDB" id="A0A4R3VFL1"/>
<sequence>MARFNVSLKSWLAHYHALAETWGRKVGIHEDAEDAMQDAVLRILENDAAAIDDPRAYLRRSVANGVIDRHRRNAILPVLPLHELEEREHPMVSDLESEVFSRQLVDDLKTALAELPLSCQQVYVRHRLEGWTHAEIARAMGISRAMVEKHMTRALQHLNRKLQKYAP</sequence>
<dbReference type="InterPro" id="IPR013325">
    <property type="entry name" value="RNA_pol_sigma_r2"/>
</dbReference>
<dbReference type="SUPFAM" id="SSF88946">
    <property type="entry name" value="Sigma2 domain of RNA polymerase sigma factors"/>
    <property type="match status" value="1"/>
</dbReference>
<protein>
    <submittedName>
        <fullName evidence="7">RNA polymerase sigma-70 factor (ECF subfamily)</fullName>
    </submittedName>
</protein>
<evidence type="ECO:0000313" key="7">
    <source>
        <dbReference type="EMBL" id="TCV01605.1"/>
    </source>
</evidence>
<accession>A0A4R3VFL1</accession>
<dbReference type="GO" id="GO:0006352">
    <property type="term" value="P:DNA-templated transcription initiation"/>
    <property type="evidence" value="ECO:0007669"/>
    <property type="project" value="InterPro"/>
</dbReference>
<dbReference type="InterPro" id="IPR036388">
    <property type="entry name" value="WH-like_DNA-bd_sf"/>
</dbReference>
<dbReference type="PANTHER" id="PTHR43133:SF63">
    <property type="entry name" value="RNA POLYMERASE SIGMA FACTOR FECI-RELATED"/>
    <property type="match status" value="1"/>
</dbReference>
<comment type="caution">
    <text evidence="7">The sequence shown here is derived from an EMBL/GenBank/DDBJ whole genome shotgun (WGS) entry which is preliminary data.</text>
</comment>
<feature type="domain" description="RNA polymerase sigma factor 70 region 4 type 2" evidence="6">
    <location>
        <begin position="107"/>
        <end position="158"/>
    </location>
</feature>
<dbReference type="EMBL" id="SMBX01000002">
    <property type="protein sequence ID" value="TCV01605.1"/>
    <property type="molecule type" value="Genomic_DNA"/>
</dbReference>
<dbReference type="InterPro" id="IPR013249">
    <property type="entry name" value="RNA_pol_sigma70_r4_t2"/>
</dbReference>
<dbReference type="OrthoDB" id="192021at2"/>
<name>A0A4R3VFL1_9BURK</name>
<dbReference type="InterPro" id="IPR007627">
    <property type="entry name" value="RNA_pol_sigma70_r2"/>
</dbReference>
<evidence type="ECO:0000259" key="5">
    <source>
        <dbReference type="Pfam" id="PF04542"/>
    </source>
</evidence>
<evidence type="ECO:0000313" key="8">
    <source>
        <dbReference type="Proteomes" id="UP000294692"/>
    </source>
</evidence>
<dbReference type="Pfam" id="PF08281">
    <property type="entry name" value="Sigma70_r4_2"/>
    <property type="match status" value="1"/>
</dbReference>
<proteinExistence type="inferred from homology"/>
<reference evidence="7 8" key="1">
    <citation type="submission" date="2019-03" db="EMBL/GenBank/DDBJ databases">
        <title>Genomic Encyclopedia of Type Strains, Phase IV (KMG-IV): sequencing the most valuable type-strain genomes for metagenomic binning, comparative biology and taxonomic classification.</title>
        <authorList>
            <person name="Goeker M."/>
        </authorList>
    </citation>
    <scope>NUCLEOTIDE SEQUENCE [LARGE SCALE GENOMIC DNA]</scope>
    <source>
        <strain evidence="7 8">DSM 100048</strain>
    </source>
</reference>